<dbReference type="AlphaFoldDB" id="A0A381QPA7"/>
<evidence type="ECO:0000259" key="2">
    <source>
        <dbReference type="PROSITE" id="PS50234"/>
    </source>
</evidence>
<protein>
    <recommendedName>
        <fullName evidence="2">VWFA domain-containing protein</fullName>
    </recommendedName>
</protein>
<dbReference type="EMBL" id="UINC01001436">
    <property type="protein sequence ID" value="SUZ80648.1"/>
    <property type="molecule type" value="Genomic_DNA"/>
</dbReference>
<keyword evidence="1" id="KW-0812">Transmembrane</keyword>
<dbReference type="InterPro" id="IPR029062">
    <property type="entry name" value="Class_I_gatase-like"/>
</dbReference>
<dbReference type="SMART" id="SM00327">
    <property type="entry name" value="VWA"/>
    <property type="match status" value="2"/>
</dbReference>
<keyword evidence="1" id="KW-1133">Transmembrane helix</keyword>
<gene>
    <name evidence="3" type="ORF">METZ01_LOCUS33502</name>
</gene>
<reference evidence="3" key="1">
    <citation type="submission" date="2018-05" db="EMBL/GenBank/DDBJ databases">
        <authorList>
            <person name="Lanie J.A."/>
            <person name="Ng W.-L."/>
            <person name="Kazmierczak K.M."/>
            <person name="Andrzejewski T.M."/>
            <person name="Davidsen T.M."/>
            <person name="Wayne K.J."/>
            <person name="Tettelin H."/>
            <person name="Glass J.I."/>
            <person name="Rusch D."/>
            <person name="Podicherti R."/>
            <person name="Tsui H.-C.T."/>
            <person name="Winkler M.E."/>
        </authorList>
    </citation>
    <scope>NUCLEOTIDE SEQUENCE</scope>
</reference>
<sequence>MLLLLTLPFIWWIKTRTAVGLSAPHLVVATIVRIAVIIFLALALAQPVWNRSGKWISVVYALDVSSSVDPDFVDTAIDWIAASSARGAPAHAGYVAFGGSARSVESAEAIRSVPVSADGADRSIDRSATNLETAVTQVLRTFDPRYLKRLVLISDGNENSGDIMKILGRAQEAGVRIFTMPATVRGAGDSWIETIDLPQGIREEEPILATVQVFSRVATTATIELLGDNAALETKAVDLQPGLNSIDFEIRLIGEGPVTISGRLQTVNDPFPQNDLLLQSITVGPQPRVLYVEGRPASAHYLYDALTSEGMEVKLGQVRDLPTSPEDYEQYDLVLISDVLRSRLNDAQMLSVLTWVRDSGGGFIFAGGESSYGEEGYSDTPIEETLPIWFRVNEKRKDLALVIVLDKSFSMVGPKIELSKEAAKAALDLLESTHRFGLVTFDHSPYWTVPLQLASNKNRINEYISTIIASAHTNIYPALEKAYETLVETEAEVRHVILLSDGKTYPDDYETLLGRMAEAEITVSSVAVGEEADRELLGNIADWGDGRSYFIRDAARVPQVFIEETQIASQSTLVEEPVETTITSPVEAFTGIDLMDAPSLKGYVSTQAKDTAEVLLESDAEAPILARWHYGLGKAAIFTSDVKNRWAADWIEWEGYGKFWSQLVRETMQRHSAEEIDFEIERAGDEAIVTVRTVTEEGVFRVGLEPRLEVIEPGGSGVVLEVNQVGPGTYQAKHPLLTSPDSPYLFRLSADDVDAQSRELFYPYTDEYRLYPPNTELLIAVSEQTGGKLLPEPEEIFDDYGEAASVPTSLWPFFASLALLGYLLDIAMRRAPWFWRYFSSSPSRG</sequence>
<dbReference type="InterPro" id="IPR036465">
    <property type="entry name" value="vWFA_dom_sf"/>
</dbReference>
<dbReference type="InterPro" id="IPR002035">
    <property type="entry name" value="VWF_A"/>
</dbReference>
<dbReference type="Gene3D" id="3.40.50.880">
    <property type="match status" value="1"/>
</dbReference>
<dbReference type="PANTHER" id="PTHR37947:SF2">
    <property type="entry name" value="VON WILLEBRAND FACTOR TYPE A"/>
    <property type="match status" value="1"/>
</dbReference>
<feature type="domain" description="VWFA" evidence="2">
    <location>
        <begin position="400"/>
        <end position="565"/>
    </location>
</feature>
<dbReference type="PROSITE" id="PS50234">
    <property type="entry name" value="VWFA"/>
    <property type="match status" value="1"/>
</dbReference>
<dbReference type="InterPro" id="IPR010768">
    <property type="entry name" value="GATase1-like"/>
</dbReference>
<proteinExistence type="predicted"/>
<dbReference type="SUPFAM" id="SSF53300">
    <property type="entry name" value="vWA-like"/>
    <property type="match status" value="2"/>
</dbReference>
<dbReference type="PANTHER" id="PTHR37947">
    <property type="entry name" value="BLL2462 PROTEIN"/>
    <property type="match status" value="1"/>
</dbReference>
<dbReference type="Pfam" id="PF07090">
    <property type="entry name" value="GATase1_like"/>
    <property type="match status" value="1"/>
</dbReference>
<name>A0A381QPA7_9ZZZZ</name>
<dbReference type="CDD" id="cd00198">
    <property type="entry name" value="vWFA"/>
    <property type="match status" value="1"/>
</dbReference>
<accession>A0A381QPA7</accession>
<dbReference type="Pfam" id="PF13768">
    <property type="entry name" value="VWA_3"/>
    <property type="match status" value="1"/>
</dbReference>
<evidence type="ECO:0000313" key="3">
    <source>
        <dbReference type="EMBL" id="SUZ80648.1"/>
    </source>
</evidence>
<organism evidence="3">
    <name type="scientific">marine metagenome</name>
    <dbReference type="NCBI Taxonomy" id="408172"/>
    <lineage>
        <taxon>unclassified sequences</taxon>
        <taxon>metagenomes</taxon>
        <taxon>ecological metagenomes</taxon>
    </lineage>
</organism>
<keyword evidence="1" id="KW-0472">Membrane</keyword>
<evidence type="ECO:0000256" key="1">
    <source>
        <dbReference type="SAM" id="Phobius"/>
    </source>
</evidence>
<feature type="transmembrane region" description="Helical" evidence="1">
    <location>
        <begin position="27"/>
        <end position="45"/>
    </location>
</feature>
<dbReference type="Gene3D" id="3.40.50.410">
    <property type="entry name" value="von Willebrand factor, type A domain"/>
    <property type="match status" value="2"/>
</dbReference>
<dbReference type="Pfam" id="PF00092">
    <property type="entry name" value="VWA"/>
    <property type="match status" value="1"/>
</dbReference>
<dbReference type="SUPFAM" id="SSF52317">
    <property type="entry name" value="Class I glutamine amidotransferase-like"/>
    <property type="match status" value="1"/>
</dbReference>